<name>A0A229VWD0_9BIFI</name>
<organism evidence="1 2">
    <name type="scientific">Bifidobacterium vansinderenii</name>
    <dbReference type="NCBI Taxonomy" id="1984871"/>
    <lineage>
        <taxon>Bacteria</taxon>
        <taxon>Bacillati</taxon>
        <taxon>Actinomycetota</taxon>
        <taxon>Actinomycetes</taxon>
        <taxon>Bifidobacteriales</taxon>
        <taxon>Bifidobacteriaceae</taxon>
        <taxon>Bifidobacterium</taxon>
    </lineage>
</organism>
<keyword evidence="2" id="KW-1185">Reference proteome</keyword>
<proteinExistence type="predicted"/>
<sequence>MSDIIFTFACHFEDDPDWQYPIAGGKLHSAGPESNALVSVKPDIPDDIRDVSAMMAEAVLRALKAKDAIDGDSLGNVTRSDVRQSTTE</sequence>
<evidence type="ECO:0000313" key="2">
    <source>
        <dbReference type="Proteomes" id="UP000215433"/>
    </source>
</evidence>
<dbReference type="Proteomes" id="UP000215433">
    <property type="component" value="Unassembled WGS sequence"/>
</dbReference>
<comment type="caution">
    <text evidence="1">The sequence shown here is derived from an EMBL/GenBank/DDBJ whole genome shotgun (WGS) entry which is preliminary data.</text>
</comment>
<evidence type="ECO:0000313" key="1">
    <source>
        <dbReference type="EMBL" id="OXM99916.1"/>
    </source>
</evidence>
<gene>
    <name evidence="1" type="ORF">Tam10B_1879</name>
</gene>
<accession>A0A229VWD0</accession>
<protein>
    <submittedName>
        <fullName evidence="1">Uncharacterized protein</fullName>
    </submittedName>
</protein>
<dbReference type="EMBL" id="NEWD01000027">
    <property type="protein sequence ID" value="OXM99916.1"/>
    <property type="molecule type" value="Genomic_DNA"/>
</dbReference>
<dbReference type="AlphaFoldDB" id="A0A229VWD0"/>
<reference evidence="1 2" key="1">
    <citation type="submission" date="2017-05" db="EMBL/GenBank/DDBJ databases">
        <title>Bifidobacterium vansinderenii sp. nov.</title>
        <authorList>
            <person name="Lugli G.A."/>
            <person name="Duranti S."/>
            <person name="Mangifesta M."/>
        </authorList>
    </citation>
    <scope>NUCLEOTIDE SEQUENCE [LARGE SCALE GENOMIC DNA]</scope>
    <source>
        <strain evidence="1 2">Tam10B</strain>
    </source>
</reference>
<dbReference type="RefSeq" id="WP_093961006.1">
    <property type="nucleotide sequence ID" value="NZ_NEWD01000027.1"/>
</dbReference>